<sequence length="62" mass="6780">MIFLLKNWSFIWIAILLLAVGGWISNIVKLALHGDLFLHSGMTIARVVGIFVPPIGSVLGFC</sequence>
<dbReference type="AlphaFoldDB" id="A0A2V1L5P7"/>
<name>A0A2V1L5P7_KLEPN</name>
<protein>
    <submittedName>
        <fullName evidence="3">Uncharacterized protein</fullName>
    </submittedName>
</protein>
<comment type="caution">
    <text evidence="3">The sequence shown here is derived from an EMBL/GenBank/DDBJ whole genome shotgun (WGS) entry which is preliminary data.</text>
</comment>
<evidence type="ECO:0000313" key="5">
    <source>
        <dbReference type="Proteomes" id="UP000468995"/>
    </source>
</evidence>
<dbReference type="Proteomes" id="UP000272440">
    <property type="component" value="Unassembled WGS sequence"/>
</dbReference>
<feature type="transmembrane region" description="Helical" evidence="1">
    <location>
        <begin position="7"/>
        <end position="24"/>
    </location>
</feature>
<evidence type="ECO:0000313" key="3">
    <source>
        <dbReference type="EMBL" id="RRE44430.1"/>
    </source>
</evidence>
<reference evidence="2 5" key="2">
    <citation type="submission" date="2019-07" db="EMBL/GenBank/DDBJ databases">
        <title>Genome sequence of OXA-232-producing Klebsiella pneumoniae ST23 from septicemic neonate.</title>
        <authorList>
            <person name="Mukherjee S."/>
            <person name="Naha S."/>
            <person name="Bhadury P."/>
            <person name="Basu S."/>
        </authorList>
    </citation>
    <scope>NUCLEOTIDE SEQUENCE [LARGE SCALE GENOMIC DNA]</scope>
    <source>
        <strain evidence="2 5">EN5275</strain>
    </source>
</reference>
<organism evidence="3 4">
    <name type="scientific">Klebsiella pneumoniae</name>
    <dbReference type="NCBI Taxonomy" id="573"/>
    <lineage>
        <taxon>Bacteria</taxon>
        <taxon>Pseudomonadati</taxon>
        <taxon>Pseudomonadota</taxon>
        <taxon>Gammaproteobacteria</taxon>
        <taxon>Enterobacterales</taxon>
        <taxon>Enterobacteriaceae</taxon>
        <taxon>Klebsiella/Raoultella group</taxon>
        <taxon>Klebsiella</taxon>
        <taxon>Klebsiella pneumoniae complex</taxon>
    </lineage>
</organism>
<keyword evidence="1" id="KW-1133">Transmembrane helix</keyword>
<dbReference type="EMBL" id="RCZY01000001">
    <property type="protein sequence ID" value="RRE44430.1"/>
    <property type="molecule type" value="Genomic_DNA"/>
</dbReference>
<dbReference type="GeneID" id="39499951"/>
<dbReference type="Proteomes" id="UP000468995">
    <property type="component" value="Unassembled WGS sequence"/>
</dbReference>
<gene>
    <name evidence="3" type="ORF">EAO28_00875</name>
    <name evidence="2" type="ORF">FME62_20345</name>
</gene>
<dbReference type="EMBL" id="VINI01000018">
    <property type="protein sequence ID" value="MSS33117.1"/>
    <property type="molecule type" value="Genomic_DNA"/>
</dbReference>
<proteinExistence type="predicted"/>
<evidence type="ECO:0000256" key="1">
    <source>
        <dbReference type="SAM" id="Phobius"/>
    </source>
</evidence>
<reference evidence="3 4" key="1">
    <citation type="journal article" date="2019" name="Antimicrob. Agents Chemother.">
        <title>Applying Rapid Whole Genome Sequencing to Predict Phenotypic Antimicrobial Susceptibility Testing Results Among Carbapenem-Resistant Klebsiella pneumoniae Clinical Isolates.</title>
        <authorList>
            <person name="Tamma P.D."/>
            <person name="Fan Y."/>
            <person name="Bergman Y."/>
            <person name="Pertea G."/>
            <person name="Kazmi A."/>
            <person name="Lewis S."/>
            <person name="Carroll K.C."/>
            <person name="Schatz M.C."/>
            <person name="Timp W."/>
            <person name="Simner P.J."/>
        </authorList>
    </citation>
    <scope>NUCLEOTIDE SEQUENCE [LARGE SCALE GENOMIC DNA]</scope>
    <source>
        <strain evidence="3 4">KLPN_33</strain>
    </source>
</reference>
<evidence type="ECO:0000313" key="4">
    <source>
        <dbReference type="Proteomes" id="UP000272440"/>
    </source>
</evidence>
<keyword evidence="1" id="KW-0812">Transmembrane</keyword>
<accession>A0A2V1L5P7</accession>
<feature type="transmembrane region" description="Helical" evidence="1">
    <location>
        <begin position="36"/>
        <end position="61"/>
    </location>
</feature>
<keyword evidence="1" id="KW-0472">Membrane</keyword>
<evidence type="ECO:0000313" key="2">
    <source>
        <dbReference type="EMBL" id="MSS33117.1"/>
    </source>
</evidence>
<dbReference type="RefSeq" id="WP_032414138.1">
    <property type="nucleotide sequence ID" value="NZ_JADWZL010000021.1"/>
</dbReference>